<dbReference type="AlphaFoldDB" id="A0A1H7LD15"/>
<protein>
    <recommendedName>
        <fullName evidence="3">Large ribosomal subunit protein eL20</fullName>
    </recommendedName>
</protein>
<dbReference type="GO" id="GO:0006412">
    <property type="term" value="P:translation"/>
    <property type="evidence" value="ECO:0007669"/>
    <property type="project" value="UniProtKB-UniRule"/>
</dbReference>
<gene>
    <name evidence="3" type="primary">rpl18a</name>
    <name evidence="3" type="synonym">rpl20e</name>
    <name evidence="3" type="synonym">rplX</name>
    <name evidence="5" type="ORF">SAMN04488691_102290</name>
</gene>
<organism evidence="5 6">
    <name type="scientific">Haloferax larsenii</name>
    <dbReference type="NCBI Taxonomy" id="302484"/>
    <lineage>
        <taxon>Archaea</taxon>
        <taxon>Methanobacteriati</taxon>
        <taxon>Methanobacteriota</taxon>
        <taxon>Stenosarchaea group</taxon>
        <taxon>Halobacteria</taxon>
        <taxon>Halobacteriales</taxon>
        <taxon>Haloferacaceae</taxon>
        <taxon>Haloferax</taxon>
    </lineage>
</organism>
<evidence type="ECO:0000256" key="3">
    <source>
        <dbReference type="HAMAP-Rule" id="MF_00273"/>
    </source>
</evidence>
<dbReference type="Pfam" id="PF01775">
    <property type="entry name" value="Ribosomal_L18A"/>
    <property type="match status" value="1"/>
</dbReference>
<dbReference type="OrthoDB" id="191241at2157"/>
<keyword evidence="1 3" id="KW-0689">Ribosomal protein</keyword>
<dbReference type="RefSeq" id="WP_074792901.1">
    <property type="nucleotide sequence ID" value="NZ_FOAD01000002.1"/>
</dbReference>
<comment type="subunit">
    <text evidence="3">Part of the 50S ribosomal subunit. Binds 23S rRNA.</text>
</comment>
<dbReference type="NCBIfam" id="NF001981">
    <property type="entry name" value="PRK00773.1-1"/>
    <property type="match status" value="1"/>
</dbReference>
<evidence type="ECO:0000256" key="2">
    <source>
        <dbReference type="ARBA" id="ARBA00023274"/>
    </source>
</evidence>
<dbReference type="Gene3D" id="3.10.20.10">
    <property type="match status" value="1"/>
</dbReference>
<feature type="domain" description="Large ribosomal subunit protein eL20" evidence="4">
    <location>
        <begin position="1"/>
        <end position="56"/>
    </location>
</feature>
<dbReference type="InterPro" id="IPR028877">
    <property type="entry name" value="Ribosomal_eL20"/>
</dbReference>
<accession>A0A1H7LD15</accession>
<evidence type="ECO:0000313" key="6">
    <source>
        <dbReference type="Proteomes" id="UP000183894"/>
    </source>
</evidence>
<evidence type="ECO:0000259" key="4">
    <source>
        <dbReference type="Pfam" id="PF01775"/>
    </source>
</evidence>
<keyword evidence="3" id="KW-0699">rRNA-binding</keyword>
<dbReference type="GO" id="GO:1990904">
    <property type="term" value="C:ribonucleoprotein complex"/>
    <property type="evidence" value="ECO:0007669"/>
    <property type="project" value="UniProtKB-KW"/>
</dbReference>
<keyword evidence="3" id="KW-0694">RNA-binding</keyword>
<dbReference type="Proteomes" id="UP000183894">
    <property type="component" value="Unassembled WGS sequence"/>
</dbReference>
<evidence type="ECO:0000313" key="5">
    <source>
        <dbReference type="EMBL" id="SEK96831.1"/>
    </source>
</evidence>
<dbReference type="EMBL" id="FOAD01000002">
    <property type="protein sequence ID" value="SEK96831.1"/>
    <property type="molecule type" value="Genomic_DNA"/>
</dbReference>
<dbReference type="GO" id="GO:0003735">
    <property type="term" value="F:structural constituent of ribosome"/>
    <property type="evidence" value="ECO:0007669"/>
    <property type="project" value="InterPro"/>
</dbReference>
<name>A0A1H7LD15_HALLR</name>
<keyword evidence="2 3" id="KW-0687">Ribonucleoprotein</keyword>
<dbReference type="GO" id="GO:0005840">
    <property type="term" value="C:ribosome"/>
    <property type="evidence" value="ECO:0007669"/>
    <property type="project" value="UniProtKB-KW"/>
</dbReference>
<evidence type="ECO:0000256" key="1">
    <source>
        <dbReference type="ARBA" id="ARBA00022980"/>
    </source>
</evidence>
<reference evidence="5 6" key="1">
    <citation type="submission" date="2016-10" db="EMBL/GenBank/DDBJ databases">
        <authorList>
            <person name="de Groot N.N."/>
        </authorList>
    </citation>
    <scope>NUCLEOTIDE SEQUENCE [LARGE SCALE GENOMIC DNA]</scope>
    <source>
        <strain evidence="5 6">CDM_5</strain>
    </source>
</reference>
<proteinExistence type="inferred from homology"/>
<dbReference type="SUPFAM" id="SSF160374">
    <property type="entry name" value="RplX-like"/>
    <property type="match status" value="1"/>
</dbReference>
<dbReference type="InterPro" id="IPR023573">
    <property type="entry name" value="Ribosomal_eL20_dom"/>
</dbReference>
<dbReference type="HAMAP" id="MF_00273">
    <property type="entry name" value="Ribosomal_eL20"/>
    <property type="match status" value="1"/>
</dbReference>
<sequence>MSQFTISGTFTSRGVTHNFTKVVDAPNENVAREFAFSLIGSEHGIKRTKVSLSEVSAA</sequence>
<dbReference type="GO" id="GO:0070180">
    <property type="term" value="F:large ribosomal subunit rRNA binding"/>
    <property type="evidence" value="ECO:0007669"/>
    <property type="project" value="UniProtKB-UniRule"/>
</dbReference>
<comment type="similarity">
    <text evidence="3">Belongs to the eukaryotic ribosomal protein eL20 family.</text>
</comment>